<proteinExistence type="predicted"/>
<gene>
    <name evidence="1" type="ORF">IAB27_01975</name>
</gene>
<protein>
    <submittedName>
        <fullName evidence="1">Uncharacterized protein</fullName>
    </submittedName>
</protein>
<dbReference type="EMBL" id="DVFV01000039">
    <property type="protein sequence ID" value="HIQ90381.1"/>
    <property type="molecule type" value="Genomic_DNA"/>
</dbReference>
<evidence type="ECO:0000313" key="2">
    <source>
        <dbReference type="Proteomes" id="UP000886786"/>
    </source>
</evidence>
<comment type="caution">
    <text evidence="1">The sequence shown here is derived from an EMBL/GenBank/DDBJ whole genome shotgun (WGS) entry which is preliminary data.</text>
</comment>
<sequence length="287" mass="33039">MIINVSNGHTNSGTTGSIGINGIPIPIFKTKPKNITTFKLNGKKVGKLEVELKDNSNLIEVIKNIKNAKGFNDNMININAEYEDEQSNQTYKIETVKVATPQGYQDGPFCAYQKGQTTYNYFDRTEIHISLNNTVVGIMRKYEFVDINTKANYYYDVINWKGSNYYMYQVETASGYAYCIYKENTLVSIYDCGDRKMFSGADIYALDSEDTALLCILNGIYKYRYELSLQEEKHLDRRRTETTDVQNPNDPIPEEAKYFGSISLFLYDQSIFQNKYDPNFIEKLKTK</sequence>
<dbReference type="Proteomes" id="UP000886786">
    <property type="component" value="Unassembled WGS sequence"/>
</dbReference>
<organism evidence="1 2">
    <name type="scientific">Candidatus Coprosoma intestinipullorum</name>
    <dbReference type="NCBI Taxonomy" id="2840752"/>
    <lineage>
        <taxon>Bacteria</taxon>
        <taxon>Bacillati</taxon>
        <taxon>Bacillota</taxon>
        <taxon>Bacillota incertae sedis</taxon>
        <taxon>Candidatus Coprosoma</taxon>
    </lineage>
</organism>
<name>A0A9D0ZQ45_9FIRM</name>
<reference evidence="1" key="1">
    <citation type="submission" date="2020-10" db="EMBL/GenBank/DDBJ databases">
        <authorList>
            <person name="Gilroy R."/>
        </authorList>
    </citation>
    <scope>NUCLEOTIDE SEQUENCE</scope>
    <source>
        <strain evidence="1">CHK147-3167</strain>
    </source>
</reference>
<reference evidence="1" key="2">
    <citation type="journal article" date="2021" name="PeerJ">
        <title>Extensive microbial diversity within the chicken gut microbiome revealed by metagenomics and culture.</title>
        <authorList>
            <person name="Gilroy R."/>
            <person name="Ravi A."/>
            <person name="Getino M."/>
            <person name="Pursley I."/>
            <person name="Horton D.L."/>
            <person name="Alikhan N.F."/>
            <person name="Baker D."/>
            <person name="Gharbi K."/>
            <person name="Hall N."/>
            <person name="Watson M."/>
            <person name="Adriaenssens E.M."/>
            <person name="Foster-Nyarko E."/>
            <person name="Jarju S."/>
            <person name="Secka A."/>
            <person name="Antonio M."/>
            <person name="Oren A."/>
            <person name="Chaudhuri R.R."/>
            <person name="La Ragione R."/>
            <person name="Hildebrand F."/>
            <person name="Pallen M.J."/>
        </authorList>
    </citation>
    <scope>NUCLEOTIDE SEQUENCE</scope>
    <source>
        <strain evidence="1">CHK147-3167</strain>
    </source>
</reference>
<dbReference type="AlphaFoldDB" id="A0A9D0ZQ45"/>
<evidence type="ECO:0000313" key="1">
    <source>
        <dbReference type="EMBL" id="HIQ90381.1"/>
    </source>
</evidence>
<accession>A0A9D0ZQ45</accession>